<evidence type="ECO:0000259" key="1">
    <source>
        <dbReference type="Pfam" id="PF12774"/>
    </source>
</evidence>
<dbReference type="InterPro" id="IPR035699">
    <property type="entry name" value="AAA_6"/>
</dbReference>
<keyword evidence="2" id="KW-0969">Cilium</keyword>
<protein>
    <submittedName>
        <fullName evidence="2">Dynein-1-beta heavy chain, flagellar inner arm I1 complex</fullName>
    </submittedName>
</protein>
<dbReference type="GO" id="GO:0007018">
    <property type="term" value="P:microtubule-based movement"/>
    <property type="evidence" value="ECO:0007669"/>
    <property type="project" value="InterPro"/>
</dbReference>
<dbReference type="Gene3D" id="1.20.58.1120">
    <property type="match status" value="1"/>
</dbReference>
<dbReference type="GO" id="GO:0030286">
    <property type="term" value="C:dynein complex"/>
    <property type="evidence" value="ECO:0007669"/>
    <property type="project" value="InterPro"/>
</dbReference>
<feature type="domain" description="Dynein heavy chain hydrolytic ATP-binding dynein motor region" evidence="1">
    <location>
        <begin position="168"/>
        <end position="282"/>
    </location>
</feature>
<reference evidence="3" key="3">
    <citation type="journal article" date="2016" name="Gigascience">
        <title>De novo construction of an expanded transcriptome assembly for the western tarnished plant bug, Lygus hesperus.</title>
        <authorList>
            <person name="Tassone E.E."/>
            <person name="Geib S.M."/>
            <person name="Hall B."/>
            <person name="Fabrick J.A."/>
            <person name="Brent C.S."/>
            <person name="Hull J.J."/>
        </authorList>
    </citation>
    <scope>NUCLEOTIDE SEQUENCE</scope>
</reference>
<keyword evidence="2" id="KW-0966">Cell projection</keyword>
<name>A0A0A9WSZ2_LYGHE</name>
<dbReference type="InterPro" id="IPR027417">
    <property type="entry name" value="P-loop_NTPase"/>
</dbReference>
<proteinExistence type="predicted"/>
<sequence>MAIAEYDELHANGLSLQRRKHSPLYKVYKKWKSMIRRYCQMVRQPQSRLQRNKLVSLITIEVHSRDILRHILAHRVHSLDDFEWSRQLRFYREFDQSGVYNRTSLVNSLQRPSVASPIQPDNATGGTKLATEGGIMATRNVAVEENDDEDLEDKRVCIVRQTSAQVRYDYEYLGNSGRLVVTGLTDRAYMTLTTALQLFRGGLPQGPAGTGKTETVKDLGKAIGKYVMVFNCSDGLDYKSVGRMLSGIAQTGAWSCFDEFNRIEVEVLSVVAQQILSILSAVA</sequence>
<keyword evidence="2" id="KW-0282">Flagellum</keyword>
<dbReference type="InterPro" id="IPR026983">
    <property type="entry name" value="DHC"/>
</dbReference>
<reference evidence="2" key="2">
    <citation type="submission" date="2014-07" db="EMBL/GenBank/DDBJ databases">
        <authorList>
            <person name="Hull J."/>
        </authorList>
    </citation>
    <scope>NUCLEOTIDE SEQUENCE</scope>
</reference>
<dbReference type="Pfam" id="PF12774">
    <property type="entry name" value="AAA_6"/>
    <property type="match status" value="1"/>
</dbReference>
<dbReference type="EMBL" id="GDHC01014120">
    <property type="protein sequence ID" value="JAQ04509.1"/>
    <property type="molecule type" value="Transcribed_RNA"/>
</dbReference>
<dbReference type="SUPFAM" id="SSF52540">
    <property type="entry name" value="P-loop containing nucleoside triphosphate hydrolases"/>
    <property type="match status" value="1"/>
</dbReference>
<dbReference type="GO" id="GO:0005524">
    <property type="term" value="F:ATP binding"/>
    <property type="evidence" value="ECO:0007669"/>
    <property type="project" value="InterPro"/>
</dbReference>
<dbReference type="EMBL" id="GBHO01032685">
    <property type="protein sequence ID" value="JAG10919.1"/>
    <property type="molecule type" value="Transcribed_RNA"/>
</dbReference>
<evidence type="ECO:0000313" key="3">
    <source>
        <dbReference type="EMBL" id="JAQ04509.1"/>
    </source>
</evidence>
<dbReference type="PANTHER" id="PTHR45703:SF32">
    <property type="entry name" value="DYNEINS HEAVY CHAIN"/>
    <property type="match status" value="1"/>
</dbReference>
<organism evidence="2">
    <name type="scientific">Lygus hesperus</name>
    <name type="common">Western plant bug</name>
    <dbReference type="NCBI Taxonomy" id="30085"/>
    <lineage>
        <taxon>Eukaryota</taxon>
        <taxon>Metazoa</taxon>
        <taxon>Ecdysozoa</taxon>
        <taxon>Arthropoda</taxon>
        <taxon>Hexapoda</taxon>
        <taxon>Insecta</taxon>
        <taxon>Pterygota</taxon>
        <taxon>Neoptera</taxon>
        <taxon>Paraneoptera</taxon>
        <taxon>Hemiptera</taxon>
        <taxon>Heteroptera</taxon>
        <taxon>Panheteroptera</taxon>
        <taxon>Cimicomorpha</taxon>
        <taxon>Miridae</taxon>
        <taxon>Mirini</taxon>
        <taxon>Lygus</taxon>
    </lineage>
</organism>
<dbReference type="GO" id="GO:0045505">
    <property type="term" value="F:dynein intermediate chain binding"/>
    <property type="evidence" value="ECO:0007669"/>
    <property type="project" value="InterPro"/>
</dbReference>
<gene>
    <name evidence="2" type="primary">DHC10</name>
    <name evidence="3" type="synonym">DHC10_0</name>
    <name evidence="2" type="ORF">CM83_14692</name>
    <name evidence="3" type="ORF">g.6487</name>
</gene>
<reference evidence="2" key="1">
    <citation type="journal article" date="2014" name="PLoS ONE">
        <title>Transcriptome-Based Identification of ABC Transporters in the Western Tarnished Plant Bug Lygus hesperus.</title>
        <authorList>
            <person name="Hull J.J."/>
            <person name="Chaney K."/>
            <person name="Geib S.M."/>
            <person name="Fabrick J.A."/>
            <person name="Brent C.S."/>
            <person name="Walsh D."/>
            <person name="Lavine L.C."/>
        </authorList>
    </citation>
    <scope>NUCLEOTIDE SEQUENCE</scope>
</reference>
<evidence type="ECO:0000313" key="2">
    <source>
        <dbReference type="EMBL" id="JAG10919.1"/>
    </source>
</evidence>
<dbReference type="Gene3D" id="3.40.50.300">
    <property type="entry name" value="P-loop containing nucleotide triphosphate hydrolases"/>
    <property type="match status" value="1"/>
</dbReference>
<accession>A0A0A9WSZ2</accession>
<dbReference type="GO" id="GO:0051959">
    <property type="term" value="F:dynein light intermediate chain binding"/>
    <property type="evidence" value="ECO:0007669"/>
    <property type="project" value="InterPro"/>
</dbReference>
<dbReference type="PANTHER" id="PTHR45703">
    <property type="entry name" value="DYNEIN HEAVY CHAIN"/>
    <property type="match status" value="1"/>
</dbReference>
<dbReference type="AlphaFoldDB" id="A0A0A9WSZ2"/>